<dbReference type="FunFam" id="3.20.20.70:FF:000062">
    <property type="entry name" value="Cytochrome b2, mitochondrial, putative"/>
    <property type="match status" value="1"/>
</dbReference>
<comment type="subunit">
    <text evidence="4">Homotetramer.</text>
</comment>
<comment type="similarity">
    <text evidence="13">In the C-terminal section; belongs to the FMN-dependent alpha-hydroxy acid dehydrogenase family.</text>
</comment>
<dbReference type="CDD" id="cd02922">
    <property type="entry name" value="FCB2_FMN"/>
    <property type="match status" value="1"/>
</dbReference>
<keyword evidence="8" id="KW-0479">Metal-binding</keyword>
<keyword evidence="21" id="KW-1185">Reference proteome</keyword>
<feature type="domain" description="Cytochrome b5 heme-binding" evidence="18">
    <location>
        <begin position="36"/>
        <end position="112"/>
    </location>
</feature>
<evidence type="ECO:0000256" key="15">
    <source>
        <dbReference type="ARBA" id="ARBA00066458"/>
    </source>
</evidence>
<evidence type="ECO:0000256" key="5">
    <source>
        <dbReference type="ARBA" id="ARBA00022617"/>
    </source>
</evidence>
<evidence type="ECO:0000256" key="3">
    <source>
        <dbReference type="ARBA" id="ARBA00004569"/>
    </source>
</evidence>
<dbReference type="InterPro" id="IPR036400">
    <property type="entry name" value="Cyt_B5-like_heme/steroid_sf"/>
</dbReference>
<dbReference type="PANTHER" id="PTHR10578">
    <property type="entry name" value="S -2-HYDROXY-ACID OXIDASE-RELATED"/>
    <property type="match status" value="1"/>
</dbReference>
<dbReference type="Gene3D" id="3.10.120.10">
    <property type="entry name" value="Cytochrome b5-like heme/steroid binding domain"/>
    <property type="match status" value="1"/>
</dbReference>
<protein>
    <recommendedName>
        <fullName evidence="16">L-lactate dehydrogenase (cytochrome)</fullName>
        <ecNumber evidence="15">1.1.2.3</ecNumber>
    </recommendedName>
</protein>
<evidence type="ECO:0000256" key="9">
    <source>
        <dbReference type="ARBA" id="ARBA00023002"/>
    </source>
</evidence>
<comment type="subcellular location">
    <subcellularLocation>
        <location evidence="3">Mitochondrion intermembrane space</location>
    </subcellularLocation>
</comment>
<dbReference type="InterPro" id="IPR037396">
    <property type="entry name" value="FMN_HAD"/>
</dbReference>
<dbReference type="AlphaFoldDB" id="A0A4Y9ZZB9"/>
<evidence type="ECO:0000259" key="18">
    <source>
        <dbReference type="PROSITE" id="PS50255"/>
    </source>
</evidence>
<dbReference type="OrthoDB" id="1925334at2759"/>
<feature type="domain" description="FMN hydroxy acid dehydrogenase" evidence="19">
    <location>
        <begin position="138"/>
        <end position="496"/>
    </location>
</feature>
<dbReference type="InterPro" id="IPR013785">
    <property type="entry name" value="Aldolase_TIM"/>
</dbReference>
<dbReference type="EC" id="1.1.2.3" evidence="15"/>
<dbReference type="Proteomes" id="UP000298061">
    <property type="component" value="Unassembled WGS sequence"/>
</dbReference>
<organism evidence="20 21">
    <name type="scientific">Hericium alpestre</name>
    <dbReference type="NCBI Taxonomy" id="135208"/>
    <lineage>
        <taxon>Eukaryota</taxon>
        <taxon>Fungi</taxon>
        <taxon>Dikarya</taxon>
        <taxon>Basidiomycota</taxon>
        <taxon>Agaricomycotina</taxon>
        <taxon>Agaricomycetes</taxon>
        <taxon>Russulales</taxon>
        <taxon>Hericiaceae</taxon>
        <taxon>Hericium</taxon>
    </lineage>
</organism>
<comment type="cofactor">
    <cofactor evidence="2">
        <name>heme b</name>
        <dbReference type="ChEBI" id="CHEBI:60344"/>
    </cofactor>
</comment>
<dbReference type="GO" id="GO:0046872">
    <property type="term" value="F:metal ion binding"/>
    <property type="evidence" value="ECO:0007669"/>
    <property type="project" value="UniProtKB-KW"/>
</dbReference>
<evidence type="ECO:0000256" key="1">
    <source>
        <dbReference type="ARBA" id="ARBA00001917"/>
    </source>
</evidence>
<evidence type="ECO:0000256" key="7">
    <source>
        <dbReference type="ARBA" id="ARBA00022643"/>
    </source>
</evidence>
<dbReference type="InterPro" id="IPR037458">
    <property type="entry name" value="L-MDH/L-LDH_FMN-bd"/>
</dbReference>
<evidence type="ECO:0000256" key="8">
    <source>
        <dbReference type="ARBA" id="ARBA00022723"/>
    </source>
</evidence>
<dbReference type="SUPFAM" id="SSF51395">
    <property type="entry name" value="FMN-linked oxidoreductases"/>
    <property type="match status" value="1"/>
</dbReference>
<comment type="catalytic activity">
    <reaction evidence="12">
        <text>(S)-lactate + 2 Fe(III)-[cytochrome c] = 2 Fe(II)-[cytochrome c] + pyruvate + 2 H(+)</text>
        <dbReference type="Rhea" id="RHEA:19909"/>
        <dbReference type="Rhea" id="RHEA-COMP:10350"/>
        <dbReference type="Rhea" id="RHEA-COMP:14399"/>
        <dbReference type="ChEBI" id="CHEBI:15361"/>
        <dbReference type="ChEBI" id="CHEBI:15378"/>
        <dbReference type="ChEBI" id="CHEBI:16651"/>
        <dbReference type="ChEBI" id="CHEBI:29033"/>
        <dbReference type="ChEBI" id="CHEBI:29034"/>
        <dbReference type="EC" id="1.1.2.3"/>
    </reaction>
    <physiologicalReaction direction="left-to-right" evidence="12">
        <dbReference type="Rhea" id="RHEA:19910"/>
    </physiologicalReaction>
</comment>
<evidence type="ECO:0000256" key="11">
    <source>
        <dbReference type="ARBA" id="ARBA00023128"/>
    </source>
</evidence>
<dbReference type="GO" id="GO:0006089">
    <property type="term" value="P:lactate metabolic process"/>
    <property type="evidence" value="ECO:0007669"/>
    <property type="project" value="TreeGrafter"/>
</dbReference>
<comment type="caution">
    <text evidence="20">The sequence shown here is derived from an EMBL/GenBank/DDBJ whole genome shotgun (WGS) entry which is preliminary data.</text>
</comment>
<dbReference type="Gene3D" id="3.20.20.70">
    <property type="entry name" value="Aldolase class I"/>
    <property type="match status" value="1"/>
</dbReference>
<accession>A0A4Y9ZZB9</accession>
<evidence type="ECO:0000259" key="19">
    <source>
        <dbReference type="PROSITE" id="PS51349"/>
    </source>
</evidence>
<evidence type="ECO:0000313" key="21">
    <source>
        <dbReference type="Proteomes" id="UP000298061"/>
    </source>
</evidence>
<name>A0A4Y9ZZB9_9AGAM</name>
<dbReference type="SMART" id="SM01117">
    <property type="entry name" value="Cyt-b5"/>
    <property type="match status" value="1"/>
</dbReference>
<evidence type="ECO:0000256" key="4">
    <source>
        <dbReference type="ARBA" id="ARBA00011881"/>
    </source>
</evidence>
<keyword evidence="6" id="KW-0285">Flavoprotein</keyword>
<comment type="cofactor">
    <cofactor evidence="1">
        <name>FMN</name>
        <dbReference type="ChEBI" id="CHEBI:58210"/>
    </cofactor>
</comment>
<evidence type="ECO:0000256" key="14">
    <source>
        <dbReference type="ARBA" id="ARBA00061589"/>
    </source>
</evidence>
<dbReference type="SUPFAM" id="SSF55856">
    <property type="entry name" value="Cytochrome b5-like heme/steroid binding domain"/>
    <property type="match status" value="1"/>
</dbReference>
<evidence type="ECO:0000256" key="17">
    <source>
        <dbReference type="SAM" id="MobiDB-lite"/>
    </source>
</evidence>
<keyword evidence="11" id="KW-0496">Mitochondrion</keyword>
<proteinExistence type="inferred from homology"/>
<dbReference type="STRING" id="135208.A0A4Y9ZZB9"/>
<dbReference type="Pfam" id="PF00173">
    <property type="entry name" value="Cyt-b5"/>
    <property type="match status" value="1"/>
</dbReference>
<keyword evidence="7" id="KW-0288">FMN</keyword>
<gene>
    <name evidence="20" type="ORF">EWM64_g4683</name>
</gene>
<keyword evidence="5" id="KW-0349">Heme</keyword>
<dbReference type="EMBL" id="SFCI01000520">
    <property type="protein sequence ID" value="TFY79321.1"/>
    <property type="molecule type" value="Genomic_DNA"/>
</dbReference>
<evidence type="ECO:0000313" key="20">
    <source>
        <dbReference type="EMBL" id="TFY79321.1"/>
    </source>
</evidence>
<dbReference type="PROSITE" id="PS50255">
    <property type="entry name" value="CYTOCHROME_B5_2"/>
    <property type="match status" value="1"/>
</dbReference>
<evidence type="ECO:0000256" key="6">
    <source>
        <dbReference type="ARBA" id="ARBA00022630"/>
    </source>
</evidence>
<dbReference type="PROSITE" id="PS51349">
    <property type="entry name" value="FMN_HYDROXY_ACID_DH_2"/>
    <property type="match status" value="1"/>
</dbReference>
<feature type="compositionally biased region" description="Polar residues" evidence="17">
    <location>
        <begin position="15"/>
        <end position="27"/>
    </location>
</feature>
<dbReference type="InterPro" id="IPR000262">
    <property type="entry name" value="FMN-dep_DH"/>
</dbReference>
<keyword evidence="9" id="KW-0560">Oxidoreductase</keyword>
<evidence type="ECO:0000256" key="12">
    <source>
        <dbReference type="ARBA" id="ARBA00052399"/>
    </source>
</evidence>
<dbReference type="InterPro" id="IPR001199">
    <property type="entry name" value="Cyt_B5-like_heme/steroid-bd"/>
</dbReference>
<sequence>IAHNLHQTIHCDSPIQKQPPSTSTNPDAPQKPAGARALIPYSELQRHNTRGDLWVLIDGEVYNATGIIDTHPGGVGPLLKNGGKDATKAFKPIHPPGTLSSLPTGAHIGSIDPATIPKGANEPTAEELRIAKARDALPAPQEVLNLSEIEALAQTVLTATAWGYYRSAGDDNNTFDENRNAFKRFWFRPRVLNKISHASTESTLFGLPVSLPIWIAPAALARLGHPDGEMNLTRAAGKEGIIHGISSNSSCSIDEITSVKDPKQHLIFQLYVNRHRPATAELLPTLRKRGFSALMLTVDAAVSGKRELDMRMKGDFDAPSNGKKATENVKGVGQSIMGYQDPDVCWDDIPWIRSLTDLPLILKGIQCVEDAEKAFDQYKVDAIILSNHGGRDLDFSPSPMTLLYELRQRRPDLLEKHEVHIDGGVTRGTDVLKALCLGAKGVGLGRAFLYANGCWGEEGVQRVIEIMREEIIRGMQFMGVTSLDQLGPHMVRYEPEAAGRTKL</sequence>
<evidence type="ECO:0000256" key="16">
    <source>
        <dbReference type="ARBA" id="ARBA00068515"/>
    </source>
</evidence>
<dbReference type="Pfam" id="PF01070">
    <property type="entry name" value="FMN_dh"/>
    <property type="match status" value="1"/>
</dbReference>
<evidence type="ECO:0000256" key="13">
    <source>
        <dbReference type="ARBA" id="ARBA00061137"/>
    </source>
</evidence>
<dbReference type="PANTHER" id="PTHR10578:SF101">
    <property type="entry name" value="L-LACTATE DEHYDROGENASE (CYTOCHROME B2)"/>
    <property type="match status" value="1"/>
</dbReference>
<keyword evidence="10" id="KW-0408">Iron</keyword>
<reference evidence="20 21" key="1">
    <citation type="submission" date="2019-02" db="EMBL/GenBank/DDBJ databases">
        <title>Genome sequencing of the rare red list fungi Hericium alpestre (H. flagellum).</title>
        <authorList>
            <person name="Buettner E."/>
            <person name="Kellner H."/>
        </authorList>
    </citation>
    <scope>NUCLEOTIDE SEQUENCE [LARGE SCALE GENOMIC DNA]</scope>
    <source>
        <strain evidence="20 21">DSM 108284</strain>
    </source>
</reference>
<comment type="similarity">
    <text evidence="14">In the N-terminal section; belongs to the cytochrome b5 family.</text>
</comment>
<dbReference type="GO" id="GO:0004460">
    <property type="term" value="F:L-lactate dehydrogenase (cytochrome) activity"/>
    <property type="evidence" value="ECO:0007669"/>
    <property type="project" value="UniProtKB-EC"/>
</dbReference>
<feature type="non-terminal residue" evidence="20">
    <location>
        <position position="1"/>
    </location>
</feature>
<evidence type="ECO:0000256" key="10">
    <source>
        <dbReference type="ARBA" id="ARBA00023004"/>
    </source>
</evidence>
<evidence type="ECO:0000256" key="2">
    <source>
        <dbReference type="ARBA" id="ARBA00001970"/>
    </source>
</evidence>
<dbReference type="GO" id="GO:0005758">
    <property type="term" value="C:mitochondrial intermembrane space"/>
    <property type="evidence" value="ECO:0007669"/>
    <property type="project" value="UniProtKB-SubCell"/>
</dbReference>
<feature type="region of interest" description="Disordered" evidence="17">
    <location>
        <begin position="1"/>
        <end position="33"/>
    </location>
</feature>